<protein>
    <submittedName>
        <fullName evidence="1">Uncharacterized protein</fullName>
    </submittedName>
</protein>
<accession>A0ACC1NVW6</accession>
<dbReference type="EMBL" id="JANJQO010000040">
    <property type="protein sequence ID" value="KAJ2983204.1"/>
    <property type="molecule type" value="Genomic_DNA"/>
</dbReference>
<sequence length="188" mass="20630">MKFAIHLLALAASNCVALAVTIPPSTSASSDLAKVNDVESDFSTLQKRTNPPELFNGAVFTANTIRFTVRNIQEQARSEFTKLDTMKSAFGTCATSASEYIHSSHGPLGESYFTKLFGNIEFFGQLQDSRFGYLWDNMPQSIMHDMALAALNSAVDLYANDGISYVQWDVVSAAGALIYTFALYGKRR</sequence>
<evidence type="ECO:0000313" key="1">
    <source>
        <dbReference type="EMBL" id="KAJ2983204.1"/>
    </source>
</evidence>
<keyword evidence="2" id="KW-1185">Reference proteome</keyword>
<evidence type="ECO:0000313" key="2">
    <source>
        <dbReference type="Proteomes" id="UP001143910"/>
    </source>
</evidence>
<proteinExistence type="predicted"/>
<reference evidence="1" key="1">
    <citation type="submission" date="2022-08" db="EMBL/GenBank/DDBJ databases">
        <title>Genome Sequence of Lecanicillium fungicola.</title>
        <authorList>
            <person name="Buettner E."/>
        </authorList>
    </citation>
    <scope>NUCLEOTIDE SEQUENCE</scope>
    <source>
        <strain evidence="1">Babe33</strain>
    </source>
</reference>
<dbReference type="Proteomes" id="UP001143910">
    <property type="component" value="Unassembled WGS sequence"/>
</dbReference>
<organism evidence="1 2">
    <name type="scientific">Zarea fungicola</name>
    <dbReference type="NCBI Taxonomy" id="93591"/>
    <lineage>
        <taxon>Eukaryota</taxon>
        <taxon>Fungi</taxon>
        <taxon>Dikarya</taxon>
        <taxon>Ascomycota</taxon>
        <taxon>Pezizomycotina</taxon>
        <taxon>Sordariomycetes</taxon>
        <taxon>Hypocreomycetidae</taxon>
        <taxon>Hypocreales</taxon>
        <taxon>Cordycipitaceae</taxon>
        <taxon>Zarea</taxon>
    </lineage>
</organism>
<comment type="caution">
    <text evidence="1">The sequence shown here is derived from an EMBL/GenBank/DDBJ whole genome shotgun (WGS) entry which is preliminary data.</text>
</comment>
<gene>
    <name evidence="1" type="ORF">NQ176_g864</name>
</gene>
<name>A0ACC1NVW6_9HYPO</name>